<sequence length="76" mass="8571">MGRFFFDIYDGVELRDDVGRDMEDGAILRAEALKAVTHLAAAEAEDARETTLVLTVRDEGGNRRLKVRLVCQVEEF</sequence>
<evidence type="ECO:0000313" key="2">
    <source>
        <dbReference type="EMBL" id="GEP09618.1"/>
    </source>
</evidence>
<feature type="domain" description="DUF6894" evidence="1">
    <location>
        <begin position="3"/>
        <end position="69"/>
    </location>
</feature>
<evidence type="ECO:0000313" key="3">
    <source>
        <dbReference type="Proteomes" id="UP000321750"/>
    </source>
</evidence>
<dbReference type="Pfam" id="PF21834">
    <property type="entry name" value="DUF6894"/>
    <property type="match status" value="1"/>
</dbReference>
<gene>
    <name evidence="2" type="ORF">MGN01_14630</name>
</gene>
<dbReference type="InterPro" id="IPR054189">
    <property type="entry name" value="DUF6894"/>
</dbReference>
<protein>
    <recommendedName>
        <fullName evidence="1">DUF6894 domain-containing protein</fullName>
    </recommendedName>
</protein>
<dbReference type="EMBL" id="BJZV01000006">
    <property type="protein sequence ID" value="GEP09618.1"/>
    <property type="molecule type" value="Genomic_DNA"/>
</dbReference>
<evidence type="ECO:0000259" key="1">
    <source>
        <dbReference type="Pfam" id="PF21834"/>
    </source>
</evidence>
<keyword evidence="3" id="KW-1185">Reference proteome</keyword>
<dbReference type="RefSeq" id="WP_147045919.1">
    <property type="nucleotide sequence ID" value="NZ_BJZV01000006.1"/>
</dbReference>
<accession>A0A512JI33</accession>
<proteinExistence type="predicted"/>
<organism evidence="2 3">
    <name type="scientific">Methylobacterium gnaphalii</name>
    <dbReference type="NCBI Taxonomy" id="1010610"/>
    <lineage>
        <taxon>Bacteria</taxon>
        <taxon>Pseudomonadati</taxon>
        <taxon>Pseudomonadota</taxon>
        <taxon>Alphaproteobacteria</taxon>
        <taxon>Hyphomicrobiales</taxon>
        <taxon>Methylobacteriaceae</taxon>
        <taxon>Methylobacterium</taxon>
    </lineage>
</organism>
<dbReference type="Proteomes" id="UP000321750">
    <property type="component" value="Unassembled WGS sequence"/>
</dbReference>
<name>A0A512JI33_9HYPH</name>
<dbReference type="AlphaFoldDB" id="A0A512JI33"/>
<comment type="caution">
    <text evidence="2">The sequence shown here is derived from an EMBL/GenBank/DDBJ whole genome shotgun (WGS) entry which is preliminary data.</text>
</comment>
<reference evidence="2 3" key="1">
    <citation type="submission" date="2019-07" db="EMBL/GenBank/DDBJ databases">
        <title>Whole genome shotgun sequence of Methylobacterium gnaphalii NBRC 107716.</title>
        <authorList>
            <person name="Hosoyama A."/>
            <person name="Uohara A."/>
            <person name="Ohji S."/>
            <person name="Ichikawa N."/>
        </authorList>
    </citation>
    <scope>NUCLEOTIDE SEQUENCE [LARGE SCALE GENOMIC DNA]</scope>
    <source>
        <strain evidence="2 3">NBRC 107716</strain>
    </source>
</reference>